<gene>
    <name evidence="1" type="ORF">PTKU64_84130</name>
</gene>
<organism evidence="1 2">
    <name type="scientific">Paraburkholderia terrae</name>
    <dbReference type="NCBI Taxonomy" id="311230"/>
    <lineage>
        <taxon>Bacteria</taxon>
        <taxon>Pseudomonadati</taxon>
        <taxon>Pseudomonadota</taxon>
        <taxon>Betaproteobacteria</taxon>
        <taxon>Burkholderiales</taxon>
        <taxon>Burkholderiaceae</taxon>
        <taxon>Paraburkholderia</taxon>
    </lineage>
</organism>
<dbReference type="EMBL" id="AP024958">
    <property type="protein sequence ID" value="BCZ84738.1"/>
    <property type="molecule type" value="Genomic_DNA"/>
</dbReference>
<protein>
    <recommendedName>
        <fullName evidence="3">PEGA domain-containing protein</fullName>
    </recommendedName>
</protein>
<evidence type="ECO:0008006" key="3">
    <source>
        <dbReference type="Google" id="ProtNLM"/>
    </source>
</evidence>
<sequence length="62" mass="6566">MNGQQLSVLVNADLVSQAVNVERAPAGTVRHAVVIAADGYEPFVTDAPLKPDHTVKPSRAFP</sequence>
<proteinExistence type="predicted"/>
<reference evidence="1 2" key="1">
    <citation type="journal article" date="2022" name="Front. Microbiol.">
        <title>Identification and characterization of a novel class of self-sufficient cytochrome P450 hydroxylase involved in cyclohexanecarboxylate degradation in Paraburkholderia terrae strain KU-64.</title>
        <authorList>
            <person name="Yamamoto T."/>
            <person name="Hasegawa Y."/>
            <person name="Iwaki H."/>
        </authorList>
    </citation>
    <scope>NUCLEOTIDE SEQUENCE [LARGE SCALE GENOMIC DNA]</scope>
    <source>
        <strain evidence="1 2">KU-64</strain>
    </source>
</reference>
<evidence type="ECO:0000313" key="2">
    <source>
        <dbReference type="Proteomes" id="UP001319874"/>
    </source>
</evidence>
<accession>A0ABM7U067</accession>
<name>A0ABM7U067_9BURK</name>
<keyword evidence="2" id="KW-1185">Reference proteome</keyword>
<evidence type="ECO:0000313" key="1">
    <source>
        <dbReference type="EMBL" id="BCZ84738.1"/>
    </source>
</evidence>
<dbReference type="Proteomes" id="UP001319874">
    <property type="component" value="Chromosome 4"/>
</dbReference>